<evidence type="ECO:0000256" key="1">
    <source>
        <dbReference type="SAM" id="MobiDB-lite"/>
    </source>
</evidence>
<evidence type="ECO:0000313" key="4">
    <source>
        <dbReference type="Proteomes" id="UP001143463"/>
    </source>
</evidence>
<dbReference type="EMBL" id="BSFQ01000005">
    <property type="protein sequence ID" value="GLL10464.1"/>
    <property type="molecule type" value="Genomic_DNA"/>
</dbReference>
<name>A0A9W6L3M2_9PSEU</name>
<dbReference type="AlphaFoldDB" id="A0A9W6L3M2"/>
<accession>A0A9W6L3M2</accession>
<dbReference type="Proteomes" id="UP001143463">
    <property type="component" value="Unassembled WGS sequence"/>
</dbReference>
<dbReference type="Pfam" id="PF03432">
    <property type="entry name" value="Relaxase"/>
    <property type="match status" value="1"/>
</dbReference>
<comment type="caution">
    <text evidence="3">The sequence shown here is derived from an EMBL/GenBank/DDBJ whole genome shotgun (WGS) entry which is preliminary data.</text>
</comment>
<keyword evidence="4" id="KW-1185">Reference proteome</keyword>
<organism evidence="3 4">
    <name type="scientific">Pseudonocardia halophobica</name>
    <dbReference type="NCBI Taxonomy" id="29401"/>
    <lineage>
        <taxon>Bacteria</taxon>
        <taxon>Bacillati</taxon>
        <taxon>Actinomycetota</taxon>
        <taxon>Actinomycetes</taxon>
        <taxon>Pseudonocardiales</taxon>
        <taxon>Pseudonocardiaceae</taxon>
        <taxon>Pseudonocardia</taxon>
    </lineage>
</organism>
<evidence type="ECO:0000313" key="3">
    <source>
        <dbReference type="EMBL" id="GLL10464.1"/>
    </source>
</evidence>
<proteinExistence type="predicted"/>
<reference evidence="3" key="1">
    <citation type="journal article" date="2014" name="Int. J. Syst. Evol. Microbiol.">
        <title>Complete genome sequence of Corynebacterium casei LMG S-19264T (=DSM 44701T), isolated from a smear-ripened cheese.</title>
        <authorList>
            <consortium name="US DOE Joint Genome Institute (JGI-PGF)"/>
            <person name="Walter F."/>
            <person name="Albersmeier A."/>
            <person name="Kalinowski J."/>
            <person name="Ruckert C."/>
        </authorList>
    </citation>
    <scope>NUCLEOTIDE SEQUENCE</scope>
    <source>
        <strain evidence="3">VKM Ac-1069</strain>
    </source>
</reference>
<protein>
    <recommendedName>
        <fullName evidence="2">MobA/VirD2-like nuclease domain-containing protein</fullName>
    </recommendedName>
</protein>
<feature type="domain" description="MobA/VirD2-like nuclease" evidence="2">
    <location>
        <begin position="81"/>
        <end position="171"/>
    </location>
</feature>
<reference evidence="3" key="2">
    <citation type="submission" date="2023-01" db="EMBL/GenBank/DDBJ databases">
        <authorList>
            <person name="Sun Q."/>
            <person name="Evtushenko L."/>
        </authorList>
    </citation>
    <scope>NUCLEOTIDE SEQUENCE</scope>
    <source>
        <strain evidence="3">VKM Ac-1069</strain>
    </source>
</reference>
<dbReference type="InterPro" id="IPR005094">
    <property type="entry name" value="Endonuclease_MobA/VirD2"/>
</dbReference>
<feature type="region of interest" description="Disordered" evidence="1">
    <location>
        <begin position="171"/>
        <end position="193"/>
    </location>
</feature>
<gene>
    <name evidence="3" type="ORF">GCM10017577_16040</name>
</gene>
<evidence type="ECO:0000259" key="2">
    <source>
        <dbReference type="Pfam" id="PF03432"/>
    </source>
</evidence>
<sequence length="450" mass="48097">MHGWRPAGLLAYLLGPGIAEVHRNPRVIASWDGLDAGWQPASTGPGEWDLELGPLADALHQPVVAAGLPLRPPPEGGRGYVWHCSVRLAAADARLPDAQWAEIARELLRDAGIIDPTDGFGPRWVAVRHAEDHIHIAAVLVRQDNGARIWPRNDFARLRDSARRIEARLGLTPTGPAAGGGASAPTRGELAKAAREERLPVRAALRAAVRRAALGADDVASFVERLETAGLEVKLRRGPSGDVLGYSVGQPADLLASGDVVFYSGSKLAPDLSLPRLQRRWASTAGLQSSRSSGTRVLTRATRLVVVGHQVDAIQHGAADLVTALASTAPAADRQQWHQAADLAHQLAPRTGGPSTAGTELRVLARSLMRHRGFASWDEVGAAAFAAAMAHLFVELAELQQRRAQTRAELAHRARLAADLAERIAALPIPQARRAANVQHEAARTRARAR</sequence>